<dbReference type="InParanoid" id="A0A5E4E920"/>
<reference evidence="18" key="1">
    <citation type="journal article" date="2020" name="Plant J.">
        <title>Transposons played a major role in the diversification between the closely related almond and peach genomes: results from the almond genome sequence.</title>
        <authorList>
            <person name="Alioto T."/>
            <person name="Alexiou K.G."/>
            <person name="Bardil A."/>
            <person name="Barteri F."/>
            <person name="Castanera R."/>
            <person name="Cruz F."/>
            <person name="Dhingra A."/>
            <person name="Duval H."/>
            <person name="Fernandez I Marti A."/>
            <person name="Frias L."/>
            <person name="Galan B."/>
            <person name="Garcia J.L."/>
            <person name="Howad W."/>
            <person name="Gomez-Garrido J."/>
            <person name="Gut M."/>
            <person name="Julca I."/>
            <person name="Morata J."/>
            <person name="Puigdomenech P."/>
            <person name="Ribeca P."/>
            <person name="Rubio Cabetas M.J."/>
            <person name="Vlasova A."/>
            <person name="Wirthensohn M."/>
            <person name="Garcia-Mas J."/>
            <person name="Gabaldon T."/>
            <person name="Casacuberta J.M."/>
            <person name="Arus P."/>
        </authorList>
    </citation>
    <scope>NUCLEOTIDE SEQUENCE [LARGE SCALE GENOMIC DNA]</scope>
    <source>
        <strain evidence="18">cv. Texas</strain>
    </source>
</reference>
<dbReference type="AlphaFoldDB" id="A0A5E4E920"/>
<dbReference type="PANTHER" id="PTHR16047:SF7">
    <property type="entry name" value="E3 UBIQUITIN-PROTEIN LIGASE RFWD3"/>
    <property type="match status" value="1"/>
</dbReference>
<comment type="pathway">
    <text evidence="3">Protein modification; protein ubiquitination.</text>
</comment>
<evidence type="ECO:0000313" key="17">
    <source>
        <dbReference type="EMBL" id="VVA12185.1"/>
    </source>
</evidence>
<dbReference type="Pfam" id="PF13639">
    <property type="entry name" value="zf-RING_2"/>
    <property type="match status" value="1"/>
</dbReference>
<dbReference type="InterPro" id="IPR036322">
    <property type="entry name" value="WD40_repeat_dom_sf"/>
</dbReference>
<evidence type="ECO:0000256" key="10">
    <source>
        <dbReference type="ARBA" id="ARBA00022786"/>
    </source>
</evidence>
<keyword evidence="10" id="KW-0833">Ubl conjugation pathway</keyword>
<comment type="catalytic activity">
    <reaction evidence="1">
        <text>S-ubiquitinyl-[E2 ubiquitin-conjugating enzyme]-L-cysteine + [acceptor protein]-L-lysine = [E2 ubiquitin-conjugating enzyme]-L-cysteine + N(6)-ubiquitinyl-[acceptor protein]-L-lysine.</text>
        <dbReference type="EC" id="2.3.2.27"/>
    </reaction>
</comment>
<dbReference type="CDD" id="cd16450">
    <property type="entry name" value="mRING-C3HGC3_RFWD3"/>
    <property type="match status" value="1"/>
</dbReference>
<dbReference type="EMBL" id="CABIKO010000005">
    <property type="protein sequence ID" value="VVA12185.1"/>
    <property type="molecule type" value="Genomic_DNA"/>
</dbReference>
<dbReference type="SMART" id="SM00184">
    <property type="entry name" value="RING"/>
    <property type="match status" value="1"/>
</dbReference>
<dbReference type="EC" id="2.3.2.27" evidence="4"/>
<dbReference type="InterPro" id="IPR015943">
    <property type="entry name" value="WD40/YVTN_repeat-like_dom_sf"/>
</dbReference>
<keyword evidence="6" id="KW-0853">WD repeat</keyword>
<evidence type="ECO:0000256" key="9">
    <source>
        <dbReference type="ARBA" id="ARBA00022763"/>
    </source>
</evidence>
<dbReference type="PANTHER" id="PTHR16047">
    <property type="entry name" value="RFWD3 PROTEIN"/>
    <property type="match status" value="1"/>
</dbReference>
<dbReference type="Gene3D" id="2.130.10.10">
    <property type="entry name" value="YVTN repeat-like/Quinoprotein amine dehydrogenase"/>
    <property type="match status" value="1"/>
</dbReference>
<evidence type="ECO:0000256" key="12">
    <source>
        <dbReference type="ARBA" id="ARBA00023242"/>
    </source>
</evidence>
<evidence type="ECO:0000256" key="14">
    <source>
        <dbReference type="PROSITE-ProRule" id="PRU00175"/>
    </source>
</evidence>
<keyword evidence="14" id="KW-0479">Metal-binding</keyword>
<dbReference type="InterPro" id="IPR013083">
    <property type="entry name" value="Znf_RING/FYVE/PHD"/>
</dbReference>
<comment type="subcellular location">
    <subcellularLocation>
        <location evidence="2">Cytoplasm</location>
    </subcellularLocation>
    <subcellularLocation>
        <location evidence="13">Nucleus</location>
        <location evidence="13">Nuclear body</location>
    </subcellularLocation>
</comment>
<dbReference type="GO" id="GO:0016604">
    <property type="term" value="C:nuclear body"/>
    <property type="evidence" value="ECO:0007669"/>
    <property type="project" value="UniProtKB-SubCell"/>
</dbReference>
<dbReference type="InterPro" id="IPR037381">
    <property type="entry name" value="RFWD3"/>
</dbReference>
<dbReference type="SUPFAM" id="SSF50978">
    <property type="entry name" value="WD40 repeat-like"/>
    <property type="match status" value="1"/>
</dbReference>
<dbReference type="Proteomes" id="UP000327085">
    <property type="component" value="Chromosome 2"/>
</dbReference>
<keyword evidence="5" id="KW-0963">Cytoplasm</keyword>
<evidence type="ECO:0000256" key="3">
    <source>
        <dbReference type="ARBA" id="ARBA00004906"/>
    </source>
</evidence>
<evidence type="ECO:0000256" key="11">
    <source>
        <dbReference type="ARBA" id="ARBA00023204"/>
    </source>
</evidence>
<dbReference type="GO" id="GO:0036297">
    <property type="term" value="P:interstrand cross-link repair"/>
    <property type="evidence" value="ECO:0007669"/>
    <property type="project" value="InterPro"/>
</dbReference>
<keyword evidence="8" id="KW-0677">Repeat</keyword>
<name>A0A5E4E920_PRUDU</name>
<dbReference type="SUPFAM" id="SSF57850">
    <property type="entry name" value="RING/U-box"/>
    <property type="match status" value="1"/>
</dbReference>
<dbReference type="Gramene" id="VVA12185">
    <property type="protein sequence ID" value="VVA12185"/>
    <property type="gene ID" value="Prudul26B032112"/>
</dbReference>
<dbReference type="GO" id="GO:0061630">
    <property type="term" value="F:ubiquitin protein ligase activity"/>
    <property type="evidence" value="ECO:0007669"/>
    <property type="project" value="UniProtKB-EC"/>
</dbReference>
<keyword evidence="7" id="KW-0808">Transferase</keyword>
<dbReference type="InterPro" id="IPR001841">
    <property type="entry name" value="Znf_RING"/>
</dbReference>
<evidence type="ECO:0000256" key="5">
    <source>
        <dbReference type="ARBA" id="ARBA00022490"/>
    </source>
</evidence>
<sequence>MSISEPSDSVVAMLIDGEEEQEEQQQTDGRTPMPERQEILPSSQSSNKRDEGEEGTRKRVFSVSNSEGFFCPICMESWSSQGDHQVSCLPCGHVYGMSCISKWIQQCGGTSAKCPQCNTKYKLKDIIKLYASPVVVLDESLQKKVKSLDAEVVSLKTERASLLDIQDDLFSVQQNLIKELSNLRESSHGGHQCILLSLTTKFLKPCCGDDAPLGETGMEPFSFTSAKGNQGQGAQWDHYFAHNFGRQGILHWKFQLQHELAVDGARLFDMDASYQILVLARRISGMGGTHMLKKVNLINPLENEDIQLPPGTKAIKDLCVSPCGRLTLLASLGKKLSILSMGSNNFSMNYDLPGQAWSCSWDLNSPHHIYAGLQNGMLLMFDMRHSQTPLHSFVGPTPRPIHTIHSLRQNRAFSHRTQKLLTASSSGPCVWNIGSPSERPFLVPGSEDQGACVSVAYSPSTDDIVASYRPKTETSSETGGSQVLIKRVAGCFYHKIGSVPVHLSDFHLTKSAMVDIPNCYPLFAYGDEVTRGLKLRELPSLKMSQNCEPHQHPILDVKYARSQGKGLLGCLSEDKLQLFSGEQKERDPQMQGFTHHSPPSVVHYQASSELKIYQSAVVLIIISKDVSSMWKFEEANKS</sequence>
<evidence type="ECO:0000256" key="13">
    <source>
        <dbReference type="ARBA" id="ARBA00034306"/>
    </source>
</evidence>
<dbReference type="OMA" id="IIPYGNN"/>
<keyword evidence="11" id="KW-0234">DNA repair</keyword>
<evidence type="ECO:0000256" key="15">
    <source>
        <dbReference type="SAM" id="MobiDB-lite"/>
    </source>
</evidence>
<evidence type="ECO:0000256" key="7">
    <source>
        <dbReference type="ARBA" id="ARBA00022679"/>
    </source>
</evidence>
<dbReference type="InterPro" id="IPR056527">
    <property type="entry name" value="WD40_RFWD3"/>
</dbReference>
<evidence type="ECO:0000256" key="2">
    <source>
        <dbReference type="ARBA" id="ARBA00004496"/>
    </source>
</evidence>
<evidence type="ECO:0000256" key="4">
    <source>
        <dbReference type="ARBA" id="ARBA00012483"/>
    </source>
</evidence>
<evidence type="ECO:0000313" key="18">
    <source>
        <dbReference type="Proteomes" id="UP000327085"/>
    </source>
</evidence>
<keyword evidence="14" id="KW-0863">Zinc-finger</keyword>
<evidence type="ECO:0000259" key="16">
    <source>
        <dbReference type="PROSITE" id="PS50089"/>
    </source>
</evidence>
<feature type="domain" description="RING-type" evidence="16">
    <location>
        <begin position="71"/>
        <end position="118"/>
    </location>
</feature>
<proteinExistence type="predicted"/>
<organism evidence="17 18">
    <name type="scientific">Prunus dulcis</name>
    <name type="common">Almond</name>
    <name type="synonym">Amygdalus dulcis</name>
    <dbReference type="NCBI Taxonomy" id="3755"/>
    <lineage>
        <taxon>Eukaryota</taxon>
        <taxon>Viridiplantae</taxon>
        <taxon>Streptophyta</taxon>
        <taxon>Embryophyta</taxon>
        <taxon>Tracheophyta</taxon>
        <taxon>Spermatophyta</taxon>
        <taxon>Magnoliopsida</taxon>
        <taxon>eudicotyledons</taxon>
        <taxon>Gunneridae</taxon>
        <taxon>Pentapetalae</taxon>
        <taxon>rosids</taxon>
        <taxon>fabids</taxon>
        <taxon>Rosales</taxon>
        <taxon>Rosaceae</taxon>
        <taxon>Amygdaloideae</taxon>
        <taxon>Amygdaleae</taxon>
        <taxon>Prunus</taxon>
    </lineage>
</organism>
<protein>
    <recommendedName>
        <fullName evidence="4">RING-type E3 ubiquitin transferase</fullName>
        <ecNumber evidence="4">2.3.2.27</ecNumber>
    </recommendedName>
</protein>
<evidence type="ECO:0000256" key="6">
    <source>
        <dbReference type="ARBA" id="ARBA00022574"/>
    </source>
</evidence>
<evidence type="ECO:0000256" key="1">
    <source>
        <dbReference type="ARBA" id="ARBA00000900"/>
    </source>
</evidence>
<evidence type="ECO:0000256" key="8">
    <source>
        <dbReference type="ARBA" id="ARBA00022737"/>
    </source>
</evidence>
<dbReference type="Pfam" id="PF23419">
    <property type="entry name" value="WD40_RFWD3"/>
    <property type="match status" value="1"/>
</dbReference>
<feature type="compositionally biased region" description="Acidic residues" evidence="15">
    <location>
        <begin position="16"/>
        <end position="25"/>
    </location>
</feature>
<gene>
    <name evidence="17" type="ORF">ALMOND_2B032112</name>
</gene>
<keyword evidence="9" id="KW-0227">DNA damage</keyword>
<dbReference type="Gene3D" id="3.30.40.10">
    <property type="entry name" value="Zinc/RING finger domain, C3HC4 (zinc finger)"/>
    <property type="match status" value="1"/>
</dbReference>
<feature type="region of interest" description="Disordered" evidence="15">
    <location>
        <begin position="1"/>
        <end position="58"/>
    </location>
</feature>
<dbReference type="GO" id="GO:0016874">
    <property type="term" value="F:ligase activity"/>
    <property type="evidence" value="ECO:0007669"/>
    <property type="project" value="UniProtKB-KW"/>
</dbReference>
<dbReference type="GO" id="GO:0008270">
    <property type="term" value="F:zinc ion binding"/>
    <property type="evidence" value="ECO:0007669"/>
    <property type="project" value="UniProtKB-KW"/>
</dbReference>
<dbReference type="GO" id="GO:0005737">
    <property type="term" value="C:cytoplasm"/>
    <property type="evidence" value="ECO:0007669"/>
    <property type="project" value="UniProtKB-SubCell"/>
</dbReference>
<keyword evidence="14" id="KW-0862">Zinc</keyword>
<dbReference type="PROSITE" id="PS50089">
    <property type="entry name" value="ZF_RING_2"/>
    <property type="match status" value="1"/>
</dbReference>
<dbReference type="GO" id="GO:0016567">
    <property type="term" value="P:protein ubiquitination"/>
    <property type="evidence" value="ECO:0007669"/>
    <property type="project" value="InterPro"/>
</dbReference>
<feature type="compositionally biased region" description="Basic and acidic residues" evidence="15">
    <location>
        <begin position="47"/>
        <end position="57"/>
    </location>
</feature>
<keyword evidence="12" id="KW-0539">Nucleus</keyword>
<keyword evidence="17" id="KW-0436">Ligase</keyword>
<accession>A0A5E4E920</accession>